<evidence type="ECO:0000313" key="9">
    <source>
        <dbReference type="Proteomes" id="UP000317638"/>
    </source>
</evidence>
<feature type="domain" description="Methylated-DNA-[protein]-cysteine S-methyltransferase DNA binding" evidence="7">
    <location>
        <begin position="85"/>
        <end position="162"/>
    </location>
</feature>
<dbReference type="EMBL" id="VKKG01000006">
    <property type="protein sequence ID" value="TRY17047.1"/>
    <property type="molecule type" value="Genomic_DNA"/>
</dbReference>
<dbReference type="InterPro" id="IPR036388">
    <property type="entry name" value="WH-like_DNA-bd_sf"/>
</dbReference>
<keyword evidence="5" id="KW-0234">DNA repair</keyword>
<dbReference type="InterPro" id="IPR036217">
    <property type="entry name" value="MethylDNA_cys_MeTrfase_DNAb"/>
</dbReference>
<dbReference type="AlphaFoldDB" id="A0A553JX55"/>
<evidence type="ECO:0000259" key="7">
    <source>
        <dbReference type="Pfam" id="PF01035"/>
    </source>
</evidence>
<dbReference type="GO" id="GO:0032259">
    <property type="term" value="P:methylation"/>
    <property type="evidence" value="ECO:0007669"/>
    <property type="project" value="UniProtKB-KW"/>
</dbReference>
<comment type="caution">
    <text evidence="8">The sequence shown here is derived from an EMBL/GenBank/DDBJ whole genome shotgun (WGS) entry which is preliminary data.</text>
</comment>
<dbReference type="InterPro" id="IPR014048">
    <property type="entry name" value="MethylDNA_cys_MeTrfase_DNA-bd"/>
</dbReference>
<sequence>MTATVQTLETPDGPFTIVVDSDGAVLASGWSSDVEAVVARIHPSLRPDVVTAGDSPAAVAVASYYDGDPTAIEEVAVRQHGTALQLAGWEALRRIRPGEPLSYTAFAEVIGSPQAVRAAAGICARNAPALFVPCHRVLRSDGSLGGFAWGEDVKRSLLRRESTWISRDRPDPRSR</sequence>
<evidence type="ECO:0000256" key="4">
    <source>
        <dbReference type="ARBA" id="ARBA00022763"/>
    </source>
</evidence>
<keyword evidence="3 8" id="KW-0808">Transferase</keyword>
<comment type="catalytic activity">
    <reaction evidence="6">
        <text>a 6-O-methyl-2'-deoxyguanosine in DNA + L-cysteinyl-[protein] = S-methyl-L-cysteinyl-[protein] + a 2'-deoxyguanosine in DNA</text>
        <dbReference type="Rhea" id="RHEA:24000"/>
        <dbReference type="Rhea" id="RHEA-COMP:10131"/>
        <dbReference type="Rhea" id="RHEA-COMP:10132"/>
        <dbReference type="Rhea" id="RHEA-COMP:11367"/>
        <dbReference type="Rhea" id="RHEA-COMP:11368"/>
        <dbReference type="ChEBI" id="CHEBI:29950"/>
        <dbReference type="ChEBI" id="CHEBI:82612"/>
        <dbReference type="ChEBI" id="CHEBI:85445"/>
        <dbReference type="ChEBI" id="CHEBI:85448"/>
        <dbReference type="EC" id="2.1.1.63"/>
    </reaction>
</comment>
<organism evidence="8 9">
    <name type="scientific">Tessaracoccus rhinocerotis</name>
    <dbReference type="NCBI Taxonomy" id="1689449"/>
    <lineage>
        <taxon>Bacteria</taxon>
        <taxon>Bacillati</taxon>
        <taxon>Actinomycetota</taxon>
        <taxon>Actinomycetes</taxon>
        <taxon>Propionibacteriales</taxon>
        <taxon>Propionibacteriaceae</taxon>
        <taxon>Tessaracoccus</taxon>
    </lineage>
</organism>
<dbReference type="CDD" id="cd06445">
    <property type="entry name" value="ATase"/>
    <property type="match status" value="1"/>
</dbReference>
<dbReference type="Gene3D" id="1.10.10.10">
    <property type="entry name" value="Winged helix-like DNA-binding domain superfamily/Winged helix DNA-binding domain"/>
    <property type="match status" value="1"/>
</dbReference>
<evidence type="ECO:0000256" key="6">
    <source>
        <dbReference type="ARBA" id="ARBA00049348"/>
    </source>
</evidence>
<keyword evidence="9" id="KW-1185">Reference proteome</keyword>
<dbReference type="SUPFAM" id="SSF46767">
    <property type="entry name" value="Methylated DNA-protein cysteine methyltransferase, C-terminal domain"/>
    <property type="match status" value="1"/>
</dbReference>
<dbReference type="Pfam" id="PF01035">
    <property type="entry name" value="DNA_binding_1"/>
    <property type="match status" value="1"/>
</dbReference>
<name>A0A553JX55_9ACTN</name>
<dbReference type="Proteomes" id="UP000317638">
    <property type="component" value="Unassembled WGS sequence"/>
</dbReference>
<proteinExistence type="predicted"/>
<dbReference type="RefSeq" id="WP_143939190.1">
    <property type="nucleotide sequence ID" value="NZ_VKKG01000006.1"/>
</dbReference>
<keyword evidence="4" id="KW-0227">DNA damage</keyword>
<evidence type="ECO:0000256" key="3">
    <source>
        <dbReference type="ARBA" id="ARBA00022679"/>
    </source>
</evidence>
<keyword evidence="2 8" id="KW-0489">Methyltransferase</keyword>
<evidence type="ECO:0000256" key="2">
    <source>
        <dbReference type="ARBA" id="ARBA00022603"/>
    </source>
</evidence>
<comment type="catalytic activity">
    <reaction evidence="1">
        <text>a 4-O-methyl-thymidine in DNA + L-cysteinyl-[protein] = a thymidine in DNA + S-methyl-L-cysteinyl-[protein]</text>
        <dbReference type="Rhea" id="RHEA:53428"/>
        <dbReference type="Rhea" id="RHEA-COMP:10131"/>
        <dbReference type="Rhea" id="RHEA-COMP:10132"/>
        <dbReference type="Rhea" id="RHEA-COMP:13555"/>
        <dbReference type="Rhea" id="RHEA-COMP:13556"/>
        <dbReference type="ChEBI" id="CHEBI:29950"/>
        <dbReference type="ChEBI" id="CHEBI:82612"/>
        <dbReference type="ChEBI" id="CHEBI:137386"/>
        <dbReference type="ChEBI" id="CHEBI:137387"/>
        <dbReference type="EC" id="2.1.1.63"/>
    </reaction>
</comment>
<dbReference type="PANTHER" id="PTHR10815">
    <property type="entry name" value="METHYLATED-DNA--PROTEIN-CYSTEINE METHYLTRANSFERASE"/>
    <property type="match status" value="1"/>
</dbReference>
<reference evidence="8 9" key="1">
    <citation type="submission" date="2019-07" db="EMBL/GenBank/DDBJ databases">
        <authorList>
            <person name="Zhou L.-Y."/>
        </authorList>
    </citation>
    <scope>NUCLEOTIDE SEQUENCE [LARGE SCALE GENOMIC DNA]</scope>
    <source>
        <strain evidence="8 9">YIM 101269</strain>
    </source>
</reference>
<dbReference type="GO" id="GO:0003908">
    <property type="term" value="F:methylated-DNA-[protein]-cysteine S-methyltransferase activity"/>
    <property type="evidence" value="ECO:0007669"/>
    <property type="project" value="UniProtKB-EC"/>
</dbReference>
<protein>
    <submittedName>
        <fullName evidence="8">Methylated-DNA--[protein]-cysteine S-methyltransferase</fullName>
    </submittedName>
</protein>
<evidence type="ECO:0000256" key="1">
    <source>
        <dbReference type="ARBA" id="ARBA00001286"/>
    </source>
</evidence>
<dbReference type="NCBIfam" id="TIGR00589">
    <property type="entry name" value="ogt"/>
    <property type="match status" value="1"/>
</dbReference>
<dbReference type="OrthoDB" id="9802228at2"/>
<accession>A0A553JX55</accession>
<dbReference type="InterPro" id="IPR001497">
    <property type="entry name" value="MethylDNA_cys_MeTrfase_AS"/>
</dbReference>
<dbReference type="GO" id="GO:0006281">
    <property type="term" value="P:DNA repair"/>
    <property type="evidence" value="ECO:0007669"/>
    <property type="project" value="UniProtKB-KW"/>
</dbReference>
<evidence type="ECO:0000313" key="8">
    <source>
        <dbReference type="EMBL" id="TRY17047.1"/>
    </source>
</evidence>
<evidence type="ECO:0000256" key="5">
    <source>
        <dbReference type="ARBA" id="ARBA00023204"/>
    </source>
</evidence>
<dbReference type="PANTHER" id="PTHR10815:SF13">
    <property type="entry name" value="METHYLATED-DNA--PROTEIN-CYSTEINE METHYLTRANSFERASE"/>
    <property type="match status" value="1"/>
</dbReference>
<gene>
    <name evidence="8" type="ORF">FOJ82_14450</name>
</gene>
<dbReference type="PROSITE" id="PS00374">
    <property type="entry name" value="MGMT"/>
    <property type="match status" value="1"/>
</dbReference>